<sequence length="85" mass="9840">MNDVVGTTRRHIYGCIMLEFSMFIRLYKASLCKKVPRASQKCQLCALRKEKKSKTCSQQHQLILFRIVANCNSTVDQATHMVEFL</sequence>
<accession>A0A9N9RRZ4</accession>
<evidence type="ECO:0000313" key="1">
    <source>
        <dbReference type="EMBL" id="CAG9802108.1"/>
    </source>
</evidence>
<dbReference type="Proteomes" id="UP001153620">
    <property type="component" value="Chromosome 2"/>
</dbReference>
<dbReference type="EMBL" id="OU895878">
    <property type="protein sequence ID" value="CAG9802108.1"/>
    <property type="molecule type" value="Genomic_DNA"/>
</dbReference>
<keyword evidence="2" id="KW-1185">Reference proteome</keyword>
<proteinExistence type="predicted"/>
<evidence type="ECO:0000313" key="2">
    <source>
        <dbReference type="Proteomes" id="UP001153620"/>
    </source>
</evidence>
<reference evidence="1" key="1">
    <citation type="submission" date="2022-01" db="EMBL/GenBank/DDBJ databases">
        <authorList>
            <person name="King R."/>
        </authorList>
    </citation>
    <scope>NUCLEOTIDE SEQUENCE</scope>
</reference>
<protein>
    <submittedName>
        <fullName evidence="1">Uncharacterized protein</fullName>
    </submittedName>
</protein>
<name>A0A9N9RRZ4_9DIPT</name>
<organism evidence="1 2">
    <name type="scientific">Chironomus riparius</name>
    <dbReference type="NCBI Taxonomy" id="315576"/>
    <lineage>
        <taxon>Eukaryota</taxon>
        <taxon>Metazoa</taxon>
        <taxon>Ecdysozoa</taxon>
        <taxon>Arthropoda</taxon>
        <taxon>Hexapoda</taxon>
        <taxon>Insecta</taxon>
        <taxon>Pterygota</taxon>
        <taxon>Neoptera</taxon>
        <taxon>Endopterygota</taxon>
        <taxon>Diptera</taxon>
        <taxon>Nematocera</taxon>
        <taxon>Chironomoidea</taxon>
        <taxon>Chironomidae</taxon>
        <taxon>Chironominae</taxon>
        <taxon>Chironomus</taxon>
    </lineage>
</organism>
<reference evidence="1" key="2">
    <citation type="submission" date="2022-10" db="EMBL/GenBank/DDBJ databases">
        <authorList>
            <consortium name="ENA_rothamsted_submissions"/>
            <consortium name="culmorum"/>
            <person name="King R."/>
        </authorList>
    </citation>
    <scope>NUCLEOTIDE SEQUENCE</scope>
</reference>
<gene>
    <name evidence="1" type="ORF">CHIRRI_LOCUS5023</name>
</gene>
<dbReference type="AlphaFoldDB" id="A0A9N9RRZ4"/>